<feature type="transmembrane region" description="Helical" evidence="7">
    <location>
        <begin position="343"/>
        <end position="365"/>
    </location>
</feature>
<dbReference type="Pfam" id="PF13520">
    <property type="entry name" value="AA_permease_2"/>
    <property type="match status" value="1"/>
</dbReference>
<evidence type="ECO:0000256" key="4">
    <source>
        <dbReference type="ARBA" id="ARBA00022692"/>
    </source>
</evidence>
<evidence type="ECO:0000313" key="9">
    <source>
        <dbReference type="Proteomes" id="UP001220377"/>
    </source>
</evidence>
<gene>
    <name evidence="8" type="ORF">PQ472_02795</name>
</gene>
<evidence type="ECO:0000256" key="5">
    <source>
        <dbReference type="ARBA" id="ARBA00022989"/>
    </source>
</evidence>
<feature type="transmembrane region" description="Helical" evidence="7">
    <location>
        <begin position="39"/>
        <end position="61"/>
    </location>
</feature>
<dbReference type="InterPro" id="IPR002293">
    <property type="entry name" value="AA/rel_permease1"/>
</dbReference>
<feature type="transmembrane region" description="Helical" evidence="7">
    <location>
        <begin position="416"/>
        <end position="437"/>
    </location>
</feature>
<feature type="transmembrane region" description="Helical" evidence="7">
    <location>
        <begin position="521"/>
        <end position="539"/>
    </location>
</feature>
<dbReference type="EMBL" id="CP117884">
    <property type="protein sequence ID" value="WDF83181.1"/>
    <property type="molecule type" value="Genomic_DNA"/>
</dbReference>
<sequence length="554" mass="61967">MLKPESKSPHYIPWMVVGLMDFVTVIGFDDIIYNFHNQGLVAVFSWVLMTFFYVIPYNLMVAHLGSQFDKRGGGITSWMRATSGDRVGYFAAWFYWITGLPYVVDVANSVVISIGWIIAGNGDIQAHLGNAWFGVLTAVVFVGFIWLQHFFKNRSLEIMSVIGGGAMFIMTVLFVAMTFVGLKEGNPIATQPFHLTNFLPKHIDMHFLAAFGLFIFAMNGSEMAAPYTADMKHPSRDFPKALKMIAIMTMFLTLLGTFSLGVYFNAHHLPNDLKMNGSYYAFQAIGRQFGMGNALMYIFAVVQGIYMLAQLAVILDASTRIFLGDVAKRYMPRELTKKNSDGLPINGYWLTTILCGVIMALAGMLPQINDIFNWLLNLNGIVSPASTLFLFYAYIQVRQRNQEFKGGDYVFLKQRWAGLAAGWWMFLITLVFALLGFFPVDAHLGTSKWTMEIVMNVGVTVAMIFLGFLMPWIANRQHQAGNGRAFGKASWYVFTTIAEVGMIAVTTYGMIHSLLPASYGIGRWIIVVIIDIVIAAIIWGMTRNGRQQNAAVED</sequence>
<feature type="transmembrane region" description="Helical" evidence="7">
    <location>
        <begin position="202"/>
        <end position="220"/>
    </location>
</feature>
<feature type="transmembrane region" description="Helical" evidence="7">
    <location>
        <begin position="491"/>
        <end position="515"/>
    </location>
</feature>
<evidence type="ECO:0000256" key="1">
    <source>
        <dbReference type="ARBA" id="ARBA00004651"/>
    </source>
</evidence>
<feature type="transmembrane region" description="Helical" evidence="7">
    <location>
        <begin position="131"/>
        <end position="151"/>
    </location>
</feature>
<feature type="transmembrane region" description="Helical" evidence="7">
    <location>
        <begin position="158"/>
        <end position="182"/>
    </location>
</feature>
<evidence type="ECO:0000256" key="2">
    <source>
        <dbReference type="ARBA" id="ARBA00022448"/>
    </source>
</evidence>
<organism evidence="8 9">
    <name type="scientific">Lacticaseibacillus pabuli</name>
    <dbReference type="NCBI Taxonomy" id="3025672"/>
    <lineage>
        <taxon>Bacteria</taxon>
        <taxon>Bacillati</taxon>
        <taxon>Bacillota</taxon>
        <taxon>Bacilli</taxon>
        <taxon>Lactobacillales</taxon>
        <taxon>Lactobacillaceae</taxon>
        <taxon>Lacticaseibacillus</taxon>
    </lineage>
</organism>
<evidence type="ECO:0000256" key="7">
    <source>
        <dbReference type="SAM" id="Phobius"/>
    </source>
</evidence>
<name>A0ABY7WW14_9LACO</name>
<keyword evidence="4 7" id="KW-0812">Transmembrane</keyword>
<evidence type="ECO:0000313" key="8">
    <source>
        <dbReference type="EMBL" id="WDF83181.1"/>
    </source>
</evidence>
<keyword evidence="6 7" id="KW-0472">Membrane</keyword>
<dbReference type="RefSeq" id="WP_274261160.1">
    <property type="nucleotide sequence ID" value="NZ_CP117884.1"/>
</dbReference>
<reference evidence="8 9" key="1">
    <citation type="submission" date="2023-02" db="EMBL/GenBank/DDBJ databases">
        <title>Genome sequence of Lacticaseibacillus sp. KACC 23028.</title>
        <authorList>
            <person name="Kim S."/>
            <person name="Heo J."/>
            <person name="Kwon S.-W."/>
        </authorList>
    </citation>
    <scope>NUCLEOTIDE SEQUENCE [LARGE SCALE GENOMIC DNA]</scope>
    <source>
        <strain evidence="8 9">KACC 23028</strain>
    </source>
</reference>
<protein>
    <submittedName>
        <fullName evidence="8">Amino acid permease</fullName>
    </submittedName>
</protein>
<feature type="transmembrane region" description="Helical" evidence="7">
    <location>
        <begin position="241"/>
        <end position="264"/>
    </location>
</feature>
<evidence type="ECO:0000256" key="6">
    <source>
        <dbReference type="ARBA" id="ARBA00023136"/>
    </source>
</evidence>
<feature type="transmembrane region" description="Helical" evidence="7">
    <location>
        <begin position="297"/>
        <end position="323"/>
    </location>
</feature>
<dbReference type="Gene3D" id="1.20.1740.10">
    <property type="entry name" value="Amino acid/polyamine transporter I"/>
    <property type="match status" value="1"/>
</dbReference>
<dbReference type="Proteomes" id="UP001220377">
    <property type="component" value="Chromosome"/>
</dbReference>
<keyword evidence="3" id="KW-1003">Cell membrane</keyword>
<accession>A0ABY7WW14</accession>
<dbReference type="PANTHER" id="PTHR42770:SF15">
    <property type="entry name" value="GLUTAMATE_GAMMA-AMINOBUTYRATE ANTIPORTER-RELATED"/>
    <property type="match status" value="1"/>
</dbReference>
<feature type="transmembrane region" description="Helical" evidence="7">
    <location>
        <begin position="371"/>
        <end position="395"/>
    </location>
</feature>
<comment type="subcellular location">
    <subcellularLocation>
        <location evidence="1">Cell membrane</location>
        <topology evidence="1">Multi-pass membrane protein</topology>
    </subcellularLocation>
</comment>
<feature type="transmembrane region" description="Helical" evidence="7">
    <location>
        <begin position="449"/>
        <end position="470"/>
    </location>
</feature>
<keyword evidence="5 7" id="KW-1133">Transmembrane helix</keyword>
<feature type="transmembrane region" description="Helical" evidence="7">
    <location>
        <begin position="12"/>
        <end position="33"/>
    </location>
</feature>
<dbReference type="PANTHER" id="PTHR42770">
    <property type="entry name" value="AMINO ACID TRANSPORTER-RELATED"/>
    <property type="match status" value="1"/>
</dbReference>
<keyword evidence="9" id="KW-1185">Reference proteome</keyword>
<evidence type="ECO:0000256" key="3">
    <source>
        <dbReference type="ARBA" id="ARBA00022475"/>
    </source>
</evidence>
<keyword evidence="2" id="KW-0813">Transport</keyword>
<feature type="transmembrane region" description="Helical" evidence="7">
    <location>
        <begin position="93"/>
        <end position="119"/>
    </location>
</feature>
<dbReference type="InterPro" id="IPR050367">
    <property type="entry name" value="APC_superfamily"/>
</dbReference>
<proteinExistence type="predicted"/>